<gene>
    <name evidence="3" type="ORF">SAMN05216377_11882</name>
</gene>
<dbReference type="STRING" id="366584.SAMN05216377_11882"/>
<sequence>MTSVKMHGLRLALVADGNPSEKSTNSGVAKGLLDALRLHNDVASVQTVDGTLRGAARFVALASSFRPRRNRWRAEYTKGRRSTLLRTRQVRRDLQALNTGFDYVILLRNVYGPRVGFPYVSFLDNTAHIVQGSWPGWALPMSAYRTRIRMDCAQFDNAATIFTAGQHVADDLIEYYGVAPNRAIAVGGGVNFSLSATKPDIWTGPPRILFVGKDFERKGGNVLLEAFRTVRQQIPDCELVIVGEQVASDEPNVRSLGTIVDRKELSHLYRESSVFCLPALFEPYGLVLQEAIAHGVPCVATRICSIPEILDSGRAGALVDPYDANALAKALCKVLADREYAESLSEHAWSHIHSTGLTWNHVADRIIARLVLKN</sequence>
<evidence type="ECO:0000313" key="3">
    <source>
        <dbReference type="EMBL" id="SDH05766.1"/>
    </source>
</evidence>
<dbReference type="GO" id="GO:0009103">
    <property type="term" value="P:lipopolysaccharide biosynthetic process"/>
    <property type="evidence" value="ECO:0007669"/>
    <property type="project" value="TreeGrafter"/>
</dbReference>
<dbReference type="GO" id="GO:0016757">
    <property type="term" value="F:glycosyltransferase activity"/>
    <property type="evidence" value="ECO:0007669"/>
    <property type="project" value="InterPro"/>
</dbReference>
<protein>
    <submittedName>
        <fullName evidence="3">Glycosyltransferase involved in cell wall bisynthesis</fullName>
    </submittedName>
</protein>
<dbReference type="PANTHER" id="PTHR46401">
    <property type="entry name" value="GLYCOSYLTRANSFERASE WBBK-RELATED"/>
    <property type="match status" value="1"/>
</dbReference>
<dbReference type="CDD" id="cd03801">
    <property type="entry name" value="GT4_PimA-like"/>
    <property type="match status" value="1"/>
</dbReference>
<dbReference type="AlphaFoldDB" id="A0A1G7ZB57"/>
<dbReference type="OrthoDB" id="5240531at2"/>
<name>A0A1G7ZB57_PSEOR</name>
<accession>A0A1G7ZB57</accession>
<proteinExistence type="predicted"/>
<evidence type="ECO:0000256" key="1">
    <source>
        <dbReference type="ARBA" id="ARBA00022679"/>
    </source>
</evidence>
<dbReference type="SUPFAM" id="SSF53756">
    <property type="entry name" value="UDP-Glycosyltransferase/glycogen phosphorylase"/>
    <property type="match status" value="1"/>
</dbReference>
<dbReference type="PANTHER" id="PTHR46401:SF2">
    <property type="entry name" value="GLYCOSYLTRANSFERASE WBBK-RELATED"/>
    <property type="match status" value="1"/>
</dbReference>
<evidence type="ECO:0000313" key="4">
    <source>
        <dbReference type="Proteomes" id="UP000198967"/>
    </source>
</evidence>
<feature type="domain" description="Glycosyl transferase family 1" evidence="2">
    <location>
        <begin position="203"/>
        <end position="348"/>
    </location>
</feature>
<organism evidence="3 4">
    <name type="scientific">Pseudonocardia oroxyli</name>
    <dbReference type="NCBI Taxonomy" id="366584"/>
    <lineage>
        <taxon>Bacteria</taxon>
        <taxon>Bacillati</taxon>
        <taxon>Actinomycetota</taxon>
        <taxon>Actinomycetes</taxon>
        <taxon>Pseudonocardiales</taxon>
        <taxon>Pseudonocardiaceae</taxon>
        <taxon>Pseudonocardia</taxon>
    </lineage>
</organism>
<dbReference type="InterPro" id="IPR001296">
    <property type="entry name" value="Glyco_trans_1"/>
</dbReference>
<dbReference type="EMBL" id="FNBE01000018">
    <property type="protein sequence ID" value="SDH05766.1"/>
    <property type="molecule type" value="Genomic_DNA"/>
</dbReference>
<dbReference type="Pfam" id="PF00534">
    <property type="entry name" value="Glycos_transf_1"/>
    <property type="match status" value="1"/>
</dbReference>
<keyword evidence="4" id="KW-1185">Reference proteome</keyword>
<dbReference type="Proteomes" id="UP000198967">
    <property type="component" value="Unassembled WGS sequence"/>
</dbReference>
<keyword evidence="1 3" id="KW-0808">Transferase</keyword>
<reference evidence="3 4" key="1">
    <citation type="submission" date="2016-10" db="EMBL/GenBank/DDBJ databases">
        <authorList>
            <person name="de Groot N.N."/>
        </authorList>
    </citation>
    <scope>NUCLEOTIDE SEQUENCE [LARGE SCALE GENOMIC DNA]</scope>
    <source>
        <strain evidence="3 4">CGMCC 4.3143</strain>
    </source>
</reference>
<evidence type="ECO:0000259" key="2">
    <source>
        <dbReference type="Pfam" id="PF00534"/>
    </source>
</evidence>
<dbReference type="Gene3D" id="3.40.50.2000">
    <property type="entry name" value="Glycogen Phosphorylase B"/>
    <property type="match status" value="2"/>
</dbReference>